<name>A0ABU1TVN1_9BACL</name>
<keyword evidence="2" id="KW-1185">Reference proteome</keyword>
<comment type="caution">
    <text evidence="1">The sequence shown here is derived from an EMBL/GenBank/DDBJ whole genome shotgun (WGS) entry which is preliminary data.</text>
</comment>
<organism evidence="1 2">
    <name type="scientific">Fictibacillus barbaricus</name>
    <dbReference type="NCBI Taxonomy" id="182136"/>
    <lineage>
        <taxon>Bacteria</taxon>
        <taxon>Bacillati</taxon>
        <taxon>Bacillota</taxon>
        <taxon>Bacilli</taxon>
        <taxon>Bacillales</taxon>
        <taxon>Fictibacillaceae</taxon>
        <taxon>Fictibacillus</taxon>
    </lineage>
</organism>
<proteinExistence type="predicted"/>
<dbReference type="RefSeq" id="WP_310255745.1">
    <property type="nucleotide sequence ID" value="NZ_JAVDWA010000001.1"/>
</dbReference>
<evidence type="ECO:0000313" key="2">
    <source>
        <dbReference type="Proteomes" id="UP001258181"/>
    </source>
</evidence>
<dbReference type="Proteomes" id="UP001258181">
    <property type="component" value="Unassembled WGS sequence"/>
</dbReference>
<reference evidence="1 2" key="1">
    <citation type="submission" date="2023-07" db="EMBL/GenBank/DDBJ databases">
        <title>Sorghum-associated microbial communities from plants grown in Nebraska, USA.</title>
        <authorList>
            <person name="Schachtman D."/>
        </authorList>
    </citation>
    <scope>NUCLEOTIDE SEQUENCE [LARGE SCALE GENOMIC DNA]</scope>
    <source>
        <strain evidence="1 2">BE211</strain>
    </source>
</reference>
<evidence type="ECO:0000313" key="1">
    <source>
        <dbReference type="EMBL" id="MDR7071266.1"/>
    </source>
</evidence>
<accession>A0ABU1TVN1</accession>
<dbReference type="EMBL" id="JAVDWA010000001">
    <property type="protein sequence ID" value="MDR7071266.1"/>
    <property type="molecule type" value="Genomic_DNA"/>
</dbReference>
<protein>
    <submittedName>
        <fullName evidence="1">Uncharacterized protein</fullName>
    </submittedName>
</protein>
<sequence>MIQIKKREINPEDWNRTNKSIHQLCKHHMYYHVIAITDDGQQVEGMITDLDHKNVYILVPQ</sequence>
<gene>
    <name evidence="1" type="ORF">J2X07_000241</name>
</gene>